<accession>A0ABU1AIB6</accession>
<dbReference type="SUPFAM" id="SSF54523">
    <property type="entry name" value="Pili subunits"/>
    <property type="match status" value="1"/>
</dbReference>
<dbReference type="NCBIfam" id="TIGR02532">
    <property type="entry name" value="IV_pilin_GFxxxE"/>
    <property type="match status" value="1"/>
</dbReference>
<protein>
    <submittedName>
        <fullName evidence="3">Prepilin-type N-terminal cleavage/methylation domain-containing protein</fullName>
    </submittedName>
</protein>
<dbReference type="RefSeq" id="WP_308983877.1">
    <property type="nucleotide sequence ID" value="NZ_JARXIC010000003.1"/>
</dbReference>
<proteinExistence type="predicted"/>
<evidence type="ECO:0000313" key="4">
    <source>
        <dbReference type="Proteomes" id="UP001243717"/>
    </source>
</evidence>
<keyword evidence="2" id="KW-0812">Transmembrane</keyword>
<feature type="region of interest" description="Disordered" evidence="1">
    <location>
        <begin position="91"/>
        <end position="151"/>
    </location>
</feature>
<dbReference type="EMBL" id="JARXIC010000003">
    <property type="protein sequence ID" value="MDQ8193373.1"/>
    <property type="molecule type" value="Genomic_DNA"/>
</dbReference>
<gene>
    <name evidence="3" type="ORF">QEH59_02985</name>
</gene>
<feature type="compositionally biased region" description="Polar residues" evidence="1">
    <location>
        <begin position="91"/>
        <end position="136"/>
    </location>
</feature>
<dbReference type="Proteomes" id="UP001243717">
    <property type="component" value="Unassembled WGS sequence"/>
</dbReference>
<keyword evidence="2" id="KW-1133">Transmembrane helix</keyword>
<reference evidence="3 4" key="1">
    <citation type="submission" date="2023-04" db="EMBL/GenBank/DDBJ databases">
        <title>A novel bacteria isolated from coastal sediment.</title>
        <authorList>
            <person name="Liu X.-J."/>
            <person name="Du Z.-J."/>
        </authorList>
    </citation>
    <scope>NUCLEOTIDE SEQUENCE [LARGE SCALE GENOMIC DNA]</scope>
    <source>
        <strain evidence="3 4">SDUM461004</strain>
    </source>
</reference>
<keyword evidence="2" id="KW-0472">Membrane</keyword>
<keyword evidence="4" id="KW-1185">Reference proteome</keyword>
<sequence length="294" mass="32479">MQQPAQRAPISRGRIGATASCVTNSAFTLLEVILAVTIAGALLAAAATLLVSVTDVWMERQDRHFFEDHVDGVAEFLQASFIVAGTEIALSTNSNTPGTANETSEPANNENNADTNAGTTINVPTPDNTEVDSNQTENEDDSGSGLISVAEDPIDWSKPPGFADYQDPLLHFKLMETPPLLIQTQNAPTVGIEAFLHFEHDEGLSLLWYTPLQEDSEDISDLNRTPISDLITKVEYIYWDENFEKWETETEAKEGDGDEQFILPRFLKLTFEYRGETKVRTLTIPVPSRSVLLF</sequence>
<dbReference type="InterPro" id="IPR045584">
    <property type="entry name" value="Pilin-like"/>
</dbReference>
<organism evidence="3 4">
    <name type="scientific">Thalassobacterium sedimentorum</name>
    <dbReference type="NCBI Taxonomy" id="3041258"/>
    <lineage>
        <taxon>Bacteria</taxon>
        <taxon>Pseudomonadati</taxon>
        <taxon>Verrucomicrobiota</taxon>
        <taxon>Opitutia</taxon>
        <taxon>Puniceicoccales</taxon>
        <taxon>Coraliomargaritaceae</taxon>
        <taxon>Thalassobacterium</taxon>
    </lineage>
</organism>
<evidence type="ECO:0000313" key="3">
    <source>
        <dbReference type="EMBL" id="MDQ8193373.1"/>
    </source>
</evidence>
<evidence type="ECO:0000256" key="1">
    <source>
        <dbReference type="SAM" id="MobiDB-lite"/>
    </source>
</evidence>
<dbReference type="InterPro" id="IPR012902">
    <property type="entry name" value="N_methyl_site"/>
</dbReference>
<comment type="caution">
    <text evidence="3">The sequence shown here is derived from an EMBL/GenBank/DDBJ whole genome shotgun (WGS) entry which is preliminary data.</text>
</comment>
<feature type="transmembrane region" description="Helical" evidence="2">
    <location>
        <begin position="32"/>
        <end position="53"/>
    </location>
</feature>
<name>A0ABU1AIB6_9BACT</name>
<evidence type="ECO:0000256" key="2">
    <source>
        <dbReference type="SAM" id="Phobius"/>
    </source>
</evidence>